<keyword evidence="4" id="KW-0233">DNA recombination</keyword>
<dbReference type="Pfam" id="PF00589">
    <property type="entry name" value="Phage_integrase"/>
    <property type="match status" value="1"/>
</dbReference>
<organism evidence="6 7">
    <name type="scientific">Solemya pervernicosa gill symbiont</name>
    <dbReference type="NCBI Taxonomy" id="642797"/>
    <lineage>
        <taxon>Bacteria</taxon>
        <taxon>Pseudomonadati</taxon>
        <taxon>Pseudomonadota</taxon>
        <taxon>Gammaproteobacteria</taxon>
        <taxon>sulfur-oxidizing symbionts</taxon>
    </lineage>
</organism>
<evidence type="ECO:0000256" key="4">
    <source>
        <dbReference type="ARBA" id="ARBA00023172"/>
    </source>
</evidence>
<dbReference type="SUPFAM" id="SSF56349">
    <property type="entry name" value="DNA breaking-rejoining enzymes"/>
    <property type="match status" value="1"/>
</dbReference>
<evidence type="ECO:0000256" key="2">
    <source>
        <dbReference type="ARBA" id="ARBA00022908"/>
    </source>
</evidence>
<evidence type="ECO:0000256" key="3">
    <source>
        <dbReference type="ARBA" id="ARBA00023125"/>
    </source>
</evidence>
<dbReference type="GO" id="GO:0006310">
    <property type="term" value="P:DNA recombination"/>
    <property type="evidence" value="ECO:0007669"/>
    <property type="project" value="UniProtKB-KW"/>
</dbReference>
<dbReference type="InterPro" id="IPR002104">
    <property type="entry name" value="Integrase_catalytic"/>
</dbReference>
<evidence type="ECO:0000313" key="7">
    <source>
        <dbReference type="Proteomes" id="UP000191110"/>
    </source>
</evidence>
<dbReference type="PANTHER" id="PTHR30349:SF41">
    <property type="entry name" value="INTEGRASE_RECOMBINASE PROTEIN MJ0367-RELATED"/>
    <property type="match status" value="1"/>
</dbReference>
<dbReference type="PROSITE" id="PS51898">
    <property type="entry name" value="TYR_RECOMBINASE"/>
    <property type="match status" value="1"/>
</dbReference>
<gene>
    <name evidence="6" type="ORF">BOW53_10205</name>
</gene>
<feature type="domain" description="Tyr recombinase" evidence="5">
    <location>
        <begin position="192"/>
        <end position="421"/>
    </location>
</feature>
<dbReference type="PANTHER" id="PTHR30349">
    <property type="entry name" value="PHAGE INTEGRASE-RELATED"/>
    <property type="match status" value="1"/>
</dbReference>
<evidence type="ECO:0000313" key="6">
    <source>
        <dbReference type="EMBL" id="OOZ39816.1"/>
    </source>
</evidence>
<name>A0A1T2L4F9_9GAMM</name>
<dbReference type="CDD" id="cd00397">
    <property type="entry name" value="DNA_BRE_C"/>
    <property type="match status" value="1"/>
</dbReference>
<evidence type="ECO:0000256" key="1">
    <source>
        <dbReference type="ARBA" id="ARBA00008857"/>
    </source>
</evidence>
<reference evidence="6 7" key="1">
    <citation type="submission" date="2016-11" db="EMBL/GenBank/DDBJ databases">
        <title>Mixed transmission modes and dynamic genome evolution in an obligate animal-bacterial symbiosis.</title>
        <authorList>
            <person name="Russell S.L."/>
            <person name="Corbett-Detig R.B."/>
            <person name="Cavanaugh C.M."/>
        </authorList>
    </citation>
    <scope>NUCLEOTIDE SEQUENCE [LARGE SCALE GENOMIC DNA]</scope>
    <source>
        <strain evidence="6">Sveles-Q1</strain>
    </source>
</reference>
<keyword evidence="7" id="KW-1185">Reference proteome</keyword>
<dbReference type="GO" id="GO:0015074">
    <property type="term" value="P:DNA integration"/>
    <property type="evidence" value="ECO:0007669"/>
    <property type="project" value="UniProtKB-KW"/>
</dbReference>
<proteinExistence type="inferred from homology"/>
<dbReference type="InterPro" id="IPR011010">
    <property type="entry name" value="DNA_brk_join_enz"/>
</dbReference>
<comment type="similarity">
    <text evidence="1">Belongs to the 'phage' integrase family.</text>
</comment>
<dbReference type="Proteomes" id="UP000191110">
    <property type="component" value="Unassembled WGS sequence"/>
</dbReference>
<protein>
    <recommendedName>
        <fullName evidence="5">Tyr recombinase domain-containing protein</fullName>
    </recommendedName>
</protein>
<dbReference type="InterPro" id="IPR050090">
    <property type="entry name" value="Tyrosine_recombinase_XerCD"/>
</dbReference>
<dbReference type="EMBL" id="MPRL01000041">
    <property type="protein sequence ID" value="OOZ39816.1"/>
    <property type="molecule type" value="Genomic_DNA"/>
</dbReference>
<accession>A0A1T2L4F9</accession>
<dbReference type="AlphaFoldDB" id="A0A1T2L4F9"/>
<dbReference type="InterPro" id="IPR013762">
    <property type="entry name" value="Integrase-like_cat_sf"/>
</dbReference>
<sequence length="437" mass="50198">MIMRFELMNKYQTFRFPNGERYGLLVDGVSSEPLIYQNLYTTIHHRNKSDSINTIRSVYGVLGFFTELCRLLGIDIEDRFRAGDLLTGSEIESIALWSKKPKVELSKAENVERVNNVVPINLRKIELARYTVVVDEDLVEANTTYNRLTVIAQYVTWLANTISPASHKAISRMTNSIINHRPVKMSSSSGKEPFKSLEKDQKTRLLEMIEPDSVDNPWKNEAVRYRNRLIIHILMYVGCRKGELLSLKATDLDPGKKAICIRRDADNPDDPRTNPALVKTLSRDVEIPDELYLMIEEYIIKYRSKVKGVNKCPYLFVSHQNGASVAMPLSHSAVDKIFGILAKTLGFSVHPHALRHTWNDDFSEQVEPFLSSGEMSESEVEDLRSYIMGWKEDSGTARTYTKRYQQKKAMKFGLHLQKKIRDADKDRIEIKNMDVPF</sequence>
<keyword evidence="2" id="KW-0229">DNA integration</keyword>
<comment type="caution">
    <text evidence="6">The sequence shown here is derived from an EMBL/GenBank/DDBJ whole genome shotgun (WGS) entry which is preliminary data.</text>
</comment>
<dbReference type="Gene3D" id="1.10.443.10">
    <property type="entry name" value="Intergrase catalytic core"/>
    <property type="match status" value="1"/>
</dbReference>
<evidence type="ECO:0000259" key="5">
    <source>
        <dbReference type="PROSITE" id="PS51898"/>
    </source>
</evidence>
<dbReference type="GO" id="GO:0003677">
    <property type="term" value="F:DNA binding"/>
    <property type="evidence" value="ECO:0007669"/>
    <property type="project" value="UniProtKB-KW"/>
</dbReference>
<keyword evidence="3" id="KW-0238">DNA-binding</keyword>